<keyword evidence="1" id="KW-0812">Transmembrane</keyword>
<protein>
    <submittedName>
        <fullName evidence="2">Uncharacterized protein</fullName>
    </submittedName>
</protein>
<accession>A0AAV9G6Z0</accession>
<evidence type="ECO:0000313" key="2">
    <source>
        <dbReference type="EMBL" id="KAK4443805.1"/>
    </source>
</evidence>
<dbReference type="Proteomes" id="UP001321760">
    <property type="component" value="Unassembled WGS sequence"/>
</dbReference>
<feature type="transmembrane region" description="Helical" evidence="1">
    <location>
        <begin position="14"/>
        <end position="35"/>
    </location>
</feature>
<comment type="caution">
    <text evidence="2">The sequence shown here is derived from an EMBL/GenBank/DDBJ whole genome shotgun (WGS) entry which is preliminary data.</text>
</comment>
<dbReference type="EMBL" id="MU865986">
    <property type="protein sequence ID" value="KAK4443805.1"/>
    <property type="molecule type" value="Genomic_DNA"/>
</dbReference>
<keyword evidence="1" id="KW-1133">Transmembrane helix</keyword>
<evidence type="ECO:0000256" key="1">
    <source>
        <dbReference type="SAM" id="Phobius"/>
    </source>
</evidence>
<organism evidence="2 3">
    <name type="scientific">Podospora aff. communis PSN243</name>
    <dbReference type="NCBI Taxonomy" id="3040156"/>
    <lineage>
        <taxon>Eukaryota</taxon>
        <taxon>Fungi</taxon>
        <taxon>Dikarya</taxon>
        <taxon>Ascomycota</taxon>
        <taxon>Pezizomycotina</taxon>
        <taxon>Sordariomycetes</taxon>
        <taxon>Sordariomycetidae</taxon>
        <taxon>Sordariales</taxon>
        <taxon>Podosporaceae</taxon>
        <taxon>Podospora</taxon>
    </lineage>
</organism>
<dbReference type="AlphaFoldDB" id="A0AAV9G6Z0"/>
<reference evidence="2" key="2">
    <citation type="submission" date="2023-05" db="EMBL/GenBank/DDBJ databases">
        <authorList>
            <consortium name="Lawrence Berkeley National Laboratory"/>
            <person name="Steindorff A."/>
            <person name="Hensen N."/>
            <person name="Bonometti L."/>
            <person name="Westerberg I."/>
            <person name="Brannstrom I.O."/>
            <person name="Guillou S."/>
            <person name="Cros-Aarteil S."/>
            <person name="Calhoun S."/>
            <person name="Haridas S."/>
            <person name="Kuo A."/>
            <person name="Mondo S."/>
            <person name="Pangilinan J."/>
            <person name="Riley R."/>
            <person name="Labutti K."/>
            <person name="Andreopoulos B."/>
            <person name="Lipzen A."/>
            <person name="Chen C."/>
            <person name="Yanf M."/>
            <person name="Daum C."/>
            <person name="Ng V."/>
            <person name="Clum A."/>
            <person name="Ohm R."/>
            <person name="Martin F."/>
            <person name="Silar P."/>
            <person name="Natvig D."/>
            <person name="Lalanne C."/>
            <person name="Gautier V."/>
            <person name="Ament-Velasquez S.L."/>
            <person name="Kruys A."/>
            <person name="Hutchinson M.I."/>
            <person name="Powell A.J."/>
            <person name="Barry K."/>
            <person name="Miller A.N."/>
            <person name="Grigoriev I.V."/>
            <person name="Debuchy R."/>
            <person name="Gladieux P."/>
            <person name="Thoren M.H."/>
            <person name="Johannesson H."/>
        </authorList>
    </citation>
    <scope>NUCLEOTIDE SEQUENCE</scope>
    <source>
        <strain evidence="2">PSN243</strain>
    </source>
</reference>
<name>A0AAV9G6Z0_9PEZI</name>
<keyword evidence="1" id="KW-0472">Membrane</keyword>
<feature type="transmembrane region" description="Helical" evidence="1">
    <location>
        <begin position="248"/>
        <end position="274"/>
    </location>
</feature>
<proteinExistence type="predicted"/>
<feature type="transmembrane region" description="Helical" evidence="1">
    <location>
        <begin position="315"/>
        <end position="337"/>
    </location>
</feature>
<feature type="transmembrane region" description="Helical" evidence="1">
    <location>
        <begin position="124"/>
        <end position="145"/>
    </location>
</feature>
<reference evidence="2" key="1">
    <citation type="journal article" date="2023" name="Mol. Phylogenet. Evol.">
        <title>Genome-scale phylogeny and comparative genomics of the fungal order Sordariales.</title>
        <authorList>
            <person name="Hensen N."/>
            <person name="Bonometti L."/>
            <person name="Westerberg I."/>
            <person name="Brannstrom I.O."/>
            <person name="Guillou S."/>
            <person name="Cros-Aarteil S."/>
            <person name="Calhoun S."/>
            <person name="Haridas S."/>
            <person name="Kuo A."/>
            <person name="Mondo S."/>
            <person name="Pangilinan J."/>
            <person name="Riley R."/>
            <person name="LaButti K."/>
            <person name="Andreopoulos B."/>
            <person name="Lipzen A."/>
            <person name="Chen C."/>
            <person name="Yan M."/>
            <person name="Daum C."/>
            <person name="Ng V."/>
            <person name="Clum A."/>
            <person name="Steindorff A."/>
            <person name="Ohm R.A."/>
            <person name="Martin F."/>
            <person name="Silar P."/>
            <person name="Natvig D.O."/>
            <person name="Lalanne C."/>
            <person name="Gautier V."/>
            <person name="Ament-Velasquez S.L."/>
            <person name="Kruys A."/>
            <person name="Hutchinson M.I."/>
            <person name="Powell A.J."/>
            <person name="Barry K."/>
            <person name="Miller A.N."/>
            <person name="Grigoriev I.V."/>
            <person name="Debuchy R."/>
            <person name="Gladieux P."/>
            <person name="Hiltunen Thoren M."/>
            <person name="Johannesson H."/>
        </authorList>
    </citation>
    <scope>NUCLEOTIDE SEQUENCE</scope>
    <source>
        <strain evidence="2">PSN243</strain>
    </source>
</reference>
<feature type="transmembrane region" description="Helical" evidence="1">
    <location>
        <begin position="87"/>
        <end position="104"/>
    </location>
</feature>
<gene>
    <name evidence="2" type="ORF">QBC34DRAFT_361339</name>
</gene>
<feature type="transmembrane region" description="Helical" evidence="1">
    <location>
        <begin position="286"/>
        <end position="308"/>
    </location>
</feature>
<evidence type="ECO:0000313" key="3">
    <source>
        <dbReference type="Proteomes" id="UP001321760"/>
    </source>
</evidence>
<keyword evidence="3" id="KW-1185">Reference proteome</keyword>
<sequence length="370" mass="40612">MDTPRRPRQTIHHYPLRILLIVPVLLAILTGYTLYQHSDTNIYMLYSQCHARSRLPFLSHLPLIGTPSCFLVSFFQEALASFRTLGPMAAILSFTAALLTVTTVEAARICNKPSILIAYPTGPWLIFNLIGGAIAWELLILPAFFHRSRAIIAARARGTAELAGPADPNFGEAMRHLTFVAETVAIPVAVTLGCIVPSIVMLVRDDPVSILVWLFFPVWVSLIRQAVRKAVLVLHTERWHATFHLESSRVALVGMYAVPILCSVVSHGLMVWSLARGDDRKEMTRATIKCVVINIFFVGLTVLYWLFVEAGWRPAAVMVVASVVLGPGAGICVGWIYRETHVDPDRSVTVVAVGASGGEGAPSEETPLLR</sequence>
<feature type="transmembrane region" description="Helical" evidence="1">
    <location>
        <begin position="210"/>
        <end position="227"/>
    </location>
</feature>
<feature type="transmembrane region" description="Helical" evidence="1">
    <location>
        <begin position="184"/>
        <end position="204"/>
    </location>
</feature>